<reference evidence="1" key="1">
    <citation type="submission" date="2021-01" db="EMBL/GenBank/DDBJ databases">
        <title>Modified the classification status of verrucomicrobia.</title>
        <authorList>
            <person name="Feng X."/>
        </authorList>
    </citation>
    <scope>NUCLEOTIDE SEQUENCE</scope>
    <source>
        <strain evidence="1">KCTC 13126</strain>
    </source>
</reference>
<dbReference type="EMBL" id="JAENIL010000021">
    <property type="protein sequence ID" value="MBK1877696.1"/>
    <property type="molecule type" value="Genomic_DNA"/>
</dbReference>
<evidence type="ECO:0000313" key="2">
    <source>
        <dbReference type="Proteomes" id="UP000617628"/>
    </source>
</evidence>
<sequence>MNILINTENSSCKDADCGMARLHYDHEDNLASPSEESALLQHNKPLK</sequence>
<organism evidence="1 2">
    <name type="scientific">Pelagicoccus mobilis</name>
    <dbReference type="NCBI Taxonomy" id="415221"/>
    <lineage>
        <taxon>Bacteria</taxon>
        <taxon>Pseudomonadati</taxon>
        <taxon>Verrucomicrobiota</taxon>
        <taxon>Opitutia</taxon>
        <taxon>Puniceicoccales</taxon>
        <taxon>Pelagicoccaceae</taxon>
        <taxon>Pelagicoccus</taxon>
    </lineage>
</organism>
<protein>
    <submittedName>
        <fullName evidence="1">Uncharacterized protein</fullName>
    </submittedName>
</protein>
<accession>A0A934RZF1</accession>
<dbReference type="AlphaFoldDB" id="A0A934RZF1"/>
<evidence type="ECO:0000313" key="1">
    <source>
        <dbReference type="EMBL" id="MBK1877696.1"/>
    </source>
</evidence>
<comment type="caution">
    <text evidence="1">The sequence shown here is derived from an EMBL/GenBank/DDBJ whole genome shotgun (WGS) entry which is preliminary data.</text>
</comment>
<gene>
    <name evidence="1" type="ORF">JIN87_12530</name>
</gene>
<dbReference type="Proteomes" id="UP000617628">
    <property type="component" value="Unassembled WGS sequence"/>
</dbReference>
<keyword evidence="2" id="KW-1185">Reference proteome</keyword>
<name>A0A934RZF1_9BACT</name>
<proteinExistence type="predicted"/>